<organism evidence="2 3">
    <name type="scientific">Jeotgalibacillus haloalkalitolerans</name>
    <dbReference type="NCBI Taxonomy" id="3104292"/>
    <lineage>
        <taxon>Bacteria</taxon>
        <taxon>Bacillati</taxon>
        <taxon>Bacillota</taxon>
        <taxon>Bacilli</taxon>
        <taxon>Bacillales</taxon>
        <taxon>Caryophanaceae</taxon>
        <taxon>Jeotgalibacillus</taxon>
    </lineage>
</organism>
<proteinExistence type="predicted"/>
<dbReference type="EMBL" id="JAXQNN010000002">
    <property type="protein sequence ID" value="MDZ5712229.1"/>
    <property type="molecule type" value="Genomic_DNA"/>
</dbReference>
<evidence type="ECO:0000313" key="3">
    <source>
        <dbReference type="Proteomes" id="UP001292084"/>
    </source>
</evidence>
<feature type="domain" description="DUF4325" evidence="1">
    <location>
        <begin position="23"/>
        <end position="80"/>
    </location>
</feature>
<name>A0ABU5KM70_9BACL</name>
<reference evidence="2 3" key="1">
    <citation type="submission" date="2023-12" db="EMBL/GenBank/DDBJ databases">
        <title>Jeotgalibacillus haloalkaliphilus sp. nov., a novel salt-tolerant bacteria, isolated from the estuary of the Fenhe River into the Yellow River.</title>
        <authorList>
            <person name="Li Y."/>
        </authorList>
    </citation>
    <scope>NUCLEOTIDE SEQUENCE [LARGE SCALE GENOMIC DNA]</scope>
    <source>
        <strain evidence="2 3">HH7-29</strain>
    </source>
</reference>
<evidence type="ECO:0000259" key="1">
    <source>
        <dbReference type="Pfam" id="PF14213"/>
    </source>
</evidence>
<comment type="caution">
    <text evidence="2">The sequence shown here is derived from an EMBL/GenBank/DDBJ whole genome shotgun (WGS) entry which is preliminary data.</text>
</comment>
<dbReference type="RefSeq" id="WP_322421204.1">
    <property type="nucleotide sequence ID" value="NZ_JAXQNN010000002.1"/>
</dbReference>
<dbReference type="Proteomes" id="UP001292084">
    <property type="component" value="Unassembled WGS sequence"/>
</dbReference>
<dbReference type="InterPro" id="IPR025474">
    <property type="entry name" value="DUF4325"/>
</dbReference>
<sequence>MGILKISDHVERCYSNHDGLIIQEILRSKLNDGYSVTVSFQGINGVTSSFVNTAFIELLDTFDFSFIKSHVKFADTNSQINGMIKDRFRFEVFERKNATLV</sequence>
<keyword evidence="3" id="KW-1185">Reference proteome</keyword>
<protein>
    <submittedName>
        <fullName evidence="2">STAS-like domain-containing protein</fullName>
    </submittedName>
</protein>
<dbReference type="Pfam" id="PF14213">
    <property type="entry name" value="DUF4325"/>
    <property type="match status" value="1"/>
</dbReference>
<gene>
    <name evidence="2" type="ORF">UFB30_08300</name>
</gene>
<accession>A0ABU5KM70</accession>
<evidence type="ECO:0000313" key="2">
    <source>
        <dbReference type="EMBL" id="MDZ5712229.1"/>
    </source>
</evidence>